<accession>A0A1G6JGD3</accession>
<evidence type="ECO:0000256" key="3">
    <source>
        <dbReference type="ARBA" id="ARBA00022801"/>
    </source>
</evidence>
<evidence type="ECO:0000259" key="5">
    <source>
        <dbReference type="Pfam" id="PF05592"/>
    </source>
</evidence>
<keyword evidence="10" id="KW-1185">Reference proteome</keyword>
<organism evidence="9 10">
    <name type="scientific">Niabella drilacis (strain DSM 25811 / CCM 8410 / CCUG 62505 / LMG 26954 / E90)</name>
    <dbReference type="NCBI Taxonomy" id="1285928"/>
    <lineage>
        <taxon>Bacteria</taxon>
        <taxon>Pseudomonadati</taxon>
        <taxon>Bacteroidota</taxon>
        <taxon>Chitinophagia</taxon>
        <taxon>Chitinophagales</taxon>
        <taxon>Chitinophagaceae</taxon>
        <taxon>Niabella</taxon>
    </lineage>
</organism>
<proteinExistence type="predicted"/>
<dbReference type="InterPro" id="IPR013783">
    <property type="entry name" value="Ig-like_fold"/>
</dbReference>
<dbReference type="Pfam" id="PF17390">
    <property type="entry name" value="Bac_rhamnosid_C"/>
    <property type="match status" value="1"/>
</dbReference>
<dbReference type="EC" id="3.2.1.40" evidence="2"/>
<dbReference type="Pfam" id="PF05592">
    <property type="entry name" value="Bac_rhamnosid"/>
    <property type="match status" value="1"/>
</dbReference>
<dbReference type="Gene3D" id="1.50.10.10">
    <property type="match status" value="1"/>
</dbReference>
<feature type="domain" description="Alpha-L-rhamnosidase concanavalin-like" evidence="5">
    <location>
        <begin position="348"/>
        <end position="443"/>
    </location>
</feature>
<dbReference type="Gene3D" id="2.60.120.260">
    <property type="entry name" value="Galactose-binding domain-like"/>
    <property type="match status" value="2"/>
</dbReference>
<evidence type="ECO:0000259" key="8">
    <source>
        <dbReference type="Pfam" id="PF17390"/>
    </source>
</evidence>
<dbReference type="Pfam" id="PF25788">
    <property type="entry name" value="Ig_Rha78A_N"/>
    <property type="match status" value="1"/>
</dbReference>
<feature type="domain" description="Alpha-L-rhamnosidase six-hairpin glycosidase" evidence="7">
    <location>
        <begin position="454"/>
        <end position="794"/>
    </location>
</feature>
<dbReference type="Proteomes" id="UP000198757">
    <property type="component" value="Unassembled WGS sequence"/>
</dbReference>
<dbReference type="InterPro" id="IPR008902">
    <property type="entry name" value="Rhamnosid_concanavalin"/>
</dbReference>
<dbReference type="RefSeq" id="WP_090388453.1">
    <property type="nucleotide sequence ID" value="NZ_FMZO01000001.1"/>
</dbReference>
<dbReference type="AlphaFoldDB" id="A0A1G6JGD3"/>
<sequence length="907" mass="101778">MDQQMGYNGFLRGCLISCLLLCCFFTRNARAQGSPAITGLKTEYADRPVGMDIARPQFSWMITSVQPGARQESYRVLVSDDSIRLSNDDANMWDSKQILSAQSTGILYSGRALKSRTRYFWKVQVRMGGAPASRWSPISFFETGLLDPKAWTGDWVGYSFGWPGKVLYFRHVFDCAKPVAQARIYLAGIGYNTVRLNGHKVGNQVLDPANSDYAKRVYYSTYDITAQLHKQNVLLIAVAPGWYGMPKLRLQADIRYTDGSVQQFSSTEIRRVTLGPVVSAGVLDGEQYDARLEKFEQWDIPSDTIIKGLPNQEWGYALTVEPPGGKMVAQHQEPIRVVEAFHPVSVKEVRPGVQVLDAGQNLAGWLELRTRAKAGTGIVMKFAETLNPDGSVNQENLRTARATDVYIAKGAGKEEMWEPSFTYHGFRYIQIEGLPYTPKRTDFSIKRVRSDVAETGSFTSSSKLLNAIHQMVKRTEASNLHSIPTDCPQRDERMGWLNDMTVRIDQAIYNFDMSRFYPKYLDDISDGQDEEGRIGDTAPYKVGGRPADPVSISYLLLALKCYEYYGNRTIIEKHYAGFKAWVNFLQSQTKDGILEYSYYGDWSPPAELGVSGVGYGAVSKNTPGALMSTGFLYYYAKLMERMATITGRTGDAWSYSSLAKATAIAFHDRFWNASTGGYGSNNQACNAFALFLKMGNSEQQERTLQNLVKDVKAQGYHLTTGNICTKYLLEVLSERGQMDVAYSIATQTTYPSWGYMLEKGATTLWERWEYQTGSSMNSHNHPMMGSVGSWFYKYLLGILPNENSPGFERFIIRPRFPKDLESCNGSFHSVKGVIRSGWKQEKGRILLNLSIPANSVAEVYVPSGKSGQIMVNGRPYSENTHLRFLRREEGRAVFEVTSGSYAFISVQ</sequence>
<dbReference type="SUPFAM" id="SSF48208">
    <property type="entry name" value="Six-hairpin glycosidases"/>
    <property type="match status" value="1"/>
</dbReference>
<protein>
    <recommendedName>
        <fullName evidence="2">alpha-L-rhamnosidase</fullName>
        <ecNumber evidence="2">3.2.1.40</ecNumber>
    </recommendedName>
</protein>
<keyword evidence="3" id="KW-0378">Hydrolase</keyword>
<feature type="domain" description="Bacterial alpha-L-rhamnosidase N-terminal" evidence="6">
    <location>
        <begin position="177"/>
        <end position="339"/>
    </location>
</feature>
<evidence type="ECO:0000256" key="2">
    <source>
        <dbReference type="ARBA" id="ARBA00012652"/>
    </source>
</evidence>
<comment type="catalytic activity">
    <reaction evidence="1">
        <text>Hydrolysis of terminal non-reducing alpha-L-rhamnose residues in alpha-L-rhamnosides.</text>
        <dbReference type="EC" id="3.2.1.40"/>
    </reaction>
</comment>
<dbReference type="GO" id="GO:0005975">
    <property type="term" value="P:carbohydrate metabolic process"/>
    <property type="evidence" value="ECO:0007669"/>
    <property type="project" value="InterPro"/>
</dbReference>
<feature type="signal peptide" evidence="4">
    <location>
        <begin position="1"/>
        <end position="31"/>
    </location>
</feature>
<dbReference type="Pfam" id="PF17389">
    <property type="entry name" value="Bac_rhamnosid6H"/>
    <property type="match status" value="1"/>
</dbReference>
<evidence type="ECO:0000259" key="6">
    <source>
        <dbReference type="Pfam" id="PF08531"/>
    </source>
</evidence>
<dbReference type="InterPro" id="IPR035396">
    <property type="entry name" value="Bac_rhamnosid6H"/>
</dbReference>
<gene>
    <name evidence="9" type="ORF">SAMN04487894_101529</name>
</gene>
<evidence type="ECO:0000313" key="9">
    <source>
        <dbReference type="EMBL" id="SDC17794.1"/>
    </source>
</evidence>
<dbReference type="Gene3D" id="2.60.420.10">
    <property type="entry name" value="Maltose phosphorylase, domain 3"/>
    <property type="match status" value="1"/>
</dbReference>
<name>A0A1G6JGD3_NIADE</name>
<evidence type="ECO:0000259" key="7">
    <source>
        <dbReference type="Pfam" id="PF17389"/>
    </source>
</evidence>
<evidence type="ECO:0000313" key="10">
    <source>
        <dbReference type="Proteomes" id="UP000198757"/>
    </source>
</evidence>
<dbReference type="InterPro" id="IPR008928">
    <property type="entry name" value="6-hairpin_glycosidase_sf"/>
</dbReference>
<dbReference type="GO" id="GO:0030596">
    <property type="term" value="F:alpha-L-rhamnosidase activity"/>
    <property type="evidence" value="ECO:0007669"/>
    <property type="project" value="UniProtKB-EC"/>
</dbReference>
<dbReference type="InterPro" id="IPR016007">
    <property type="entry name" value="Alpha_rhamnosid"/>
</dbReference>
<dbReference type="InterPro" id="IPR012341">
    <property type="entry name" value="6hp_glycosidase-like_sf"/>
</dbReference>
<evidence type="ECO:0000256" key="4">
    <source>
        <dbReference type="SAM" id="SignalP"/>
    </source>
</evidence>
<reference evidence="10" key="1">
    <citation type="submission" date="2016-10" db="EMBL/GenBank/DDBJ databases">
        <authorList>
            <person name="Varghese N."/>
            <person name="Submissions S."/>
        </authorList>
    </citation>
    <scope>NUCLEOTIDE SEQUENCE [LARGE SCALE GENOMIC DNA]</scope>
    <source>
        <strain evidence="10">DSM 25811 / CCM 8410 / LMG 26954 / E90</strain>
    </source>
</reference>
<evidence type="ECO:0000256" key="1">
    <source>
        <dbReference type="ARBA" id="ARBA00001445"/>
    </source>
</evidence>
<dbReference type="EMBL" id="FMZO01000001">
    <property type="protein sequence ID" value="SDC17794.1"/>
    <property type="molecule type" value="Genomic_DNA"/>
</dbReference>
<dbReference type="InterPro" id="IPR013737">
    <property type="entry name" value="Bac_rhamnosid_N"/>
</dbReference>
<keyword evidence="4" id="KW-0732">Signal</keyword>
<feature type="domain" description="Alpha-L-rhamnosidase C-terminal" evidence="8">
    <location>
        <begin position="802"/>
        <end position="870"/>
    </location>
</feature>
<dbReference type="Pfam" id="PF08531">
    <property type="entry name" value="Bac_rhamnosid_N"/>
    <property type="match status" value="1"/>
</dbReference>
<dbReference type="STRING" id="1285928.SAMN04487894_101529"/>
<dbReference type="PANTHER" id="PTHR33307:SF6">
    <property type="entry name" value="ALPHA-RHAMNOSIDASE (EUROFUNG)-RELATED"/>
    <property type="match status" value="1"/>
</dbReference>
<dbReference type="OrthoDB" id="9766741at2"/>
<dbReference type="InterPro" id="IPR035398">
    <property type="entry name" value="Bac_rhamnosid_C"/>
</dbReference>
<dbReference type="Gene3D" id="2.60.40.10">
    <property type="entry name" value="Immunoglobulins"/>
    <property type="match status" value="1"/>
</dbReference>
<dbReference type="PANTHER" id="PTHR33307">
    <property type="entry name" value="ALPHA-RHAMNOSIDASE (EUROFUNG)"/>
    <property type="match status" value="1"/>
</dbReference>
<feature type="chain" id="PRO_5011758052" description="alpha-L-rhamnosidase" evidence="4">
    <location>
        <begin position="32"/>
        <end position="907"/>
    </location>
</feature>
<dbReference type="PIRSF" id="PIRSF010631">
    <property type="entry name" value="A-rhamnsds"/>
    <property type="match status" value="1"/>
</dbReference>